<evidence type="ECO:0000313" key="1">
    <source>
        <dbReference type="EMBL" id="MER2996885.1"/>
    </source>
</evidence>
<keyword evidence="2" id="KW-1185">Reference proteome</keyword>
<reference evidence="1 2" key="1">
    <citation type="submission" date="2024-06" db="EMBL/GenBank/DDBJ databases">
        <title>Pontibacter populi HYL7-15.</title>
        <authorList>
            <person name="Kim M.K."/>
        </authorList>
    </citation>
    <scope>NUCLEOTIDE SEQUENCE [LARGE SCALE GENOMIC DNA]</scope>
    <source>
        <strain evidence="1 2">HYL7-15</strain>
    </source>
</reference>
<dbReference type="RefSeq" id="WP_350411220.1">
    <property type="nucleotide sequence ID" value="NZ_JBEOKT010000003.1"/>
</dbReference>
<dbReference type="EMBL" id="JBEOKT010000003">
    <property type="protein sequence ID" value="MER2996885.1"/>
    <property type="molecule type" value="Genomic_DNA"/>
</dbReference>
<comment type="caution">
    <text evidence="1">The sequence shown here is derived from an EMBL/GenBank/DDBJ whole genome shotgun (WGS) entry which is preliminary data.</text>
</comment>
<evidence type="ECO:0000313" key="2">
    <source>
        <dbReference type="Proteomes" id="UP001476807"/>
    </source>
</evidence>
<sequence>MDKANSFALSESIVSDEKWYDLLNTYLEKADFAEFNILYDSAKLNPELEFLEPDLVEELESKNKTFSSGISRRYRLTDRVNKFILSKSYKDWYNYQFEDLSLIKNGIEIFATITHENYIFAQMSDDERDKLNGQGYDFGELHNISN</sequence>
<gene>
    <name evidence="1" type="ORF">ABS362_04970</name>
</gene>
<proteinExistence type="predicted"/>
<accession>A0ABV1RRA2</accession>
<name>A0ABV1RRA2_9BACT</name>
<protein>
    <submittedName>
        <fullName evidence="1">Uncharacterized protein</fullName>
    </submittedName>
</protein>
<dbReference type="Proteomes" id="UP001476807">
    <property type="component" value="Unassembled WGS sequence"/>
</dbReference>
<organism evidence="1 2">
    <name type="scientific">Pontibacter populi</name>
    <dbReference type="NCBI Taxonomy" id="890055"/>
    <lineage>
        <taxon>Bacteria</taxon>
        <taxon>Pseudomonadati</taxon>
        <taxon>Bacteroidota</taxon>
        <taxon>Cytophagia</taxon>
        <taxon>Cytophagales</taxon>
        <taxon>Hymenobacteraceae</taxon>
        <taxon>Pontibacter</taxon>
    </lineage>
</organism>